<sequence length="136" mass="14359">MTSRNTVDPTETTATRRARGEQIVQDLSGGKRPASLDALDAEYPFLAHAVNAYAVGELFARDVLDVRTRQLALVAAFAALGLGDFIKIHGGYALNAGATAEELKEIVYLTTIPGGFPRAIQASQAVSELLASRAAS</sequence>
<feature type="domain" description="Carboxymuconolactone decarboxylase-like" evidence="1">
    <location>
        <begin position="46"/>
        <end position="127"/>
    </location>
</feature>
<protein>
    <submittedName>
        <fullName evidence="2">Carboxymuconolactone decarboxylase family protein</fullName>
    </submittedName>
</protein>
<dbReference type="PANTHER" id="PTHR33570:SF2">
    <property type="entry name" value="CARBOXYMUCONOLACTONE DECARBOXYLASE-LIKE DOMAIN-CONTAINING PROTEIN"/>
    <property type="match status" value="1"/>
</dbReference>
<dbReference type="Pfam" id="PF02627">
    <property type="entry name" value="CMD"/>
    <property type="match status" value="1"/>
</dbReference>
<gene>
    <name evidence="2" type="ORF">GCM10023175_60310</name>
</gene>
<comment type="caution">
    <text evidence="2">The sequence shown here is derived from an EMBL/GenBank/DDBJ whole genome shotgun (WGS) entry which is preliminary data.</text>
</comment>
<organism evidence="2 3">
    <name type="scientific">Pseudonocardia xishanensis</name>
    <dbReference type="NCBI Taxonomy" id="630995"/>
    <lineage>
        <taxon>Bacteria</taxon>
        <taxon>Bacillati</taxon>
        <taxon>Actinomycetota</taxon>
        <taxon>Actinomycetes</taxon>
        <taxon>Pseudonocardiales</taxon>
        <taxon>Pseudonocardiaceae</taxon>
        <taxon>Pseudonocardia</taxon>
    </lineage>
</organism>
<dbReference type="PANTHER" id="PTHR33570">
    <property type="entry name" value="4-CARBOXYMUCONOLACTONE DECARBOXYLASE FAMILY PROTEIN"/>
    <property type="match status" value="1"/>
</dbReference>
<dbReference type="RefSeq" id="WP_345426081.1">
    <property type="nucleotide sequence ID" value="NZ_BAABGT010000099.1"/>
</dbReference>
<keyword evidence="3" id="KW-1185">Reference proteome</keyword>
<dbReference type="Proteomes" id="UP001501598">
    <property type="component" value="Unassembled WGS sequence"/>
</dbReference>
<evidence type="ECO:0000313" key="3">
    <source>
        <dbReference type="Proteomes" id="UP001501598"/>
    </source>
</evidence>
<dbReference type="InterPro" id="IPR029032">
    <property type="entry name" value="AhpD-like"/>
</dbReference>
<evidence type="ECO:0000313" key="2">
    <source>
        <dbReference type="EMBL" id="GAA4556942.1"/>
    </source>
</evidence>
<dbReference type="EMBL" id="BAABGT010000099">
    <property type="protein sequence ID" value="GAA4556942.1"/>
    <property type="molecule type" value="Genomic_DNA"/>
</dbReference>
<evidence type="ECO:0000259" key="1">
    <source>
        <dbReference type="Pfam" id="PF02627"/>
    </source>
</evidence>
<dbReference type="InterPro" id="IPR052512">
    <property type="entry name" value="4CMD/NDH-1_regulator"/>
</dbReference>
<dbReference type="Gene3D" id="1.20.1290.10">
    <property type="entry name" value="AhpD-like"/>
    <property type="match status" value="1"/>
</dbReference>
<dbReference type="SUPFAM" id="SSF69118">
    <property type="entry name" value="AhpD-like"/>
    <property type="match status" value="1"/>
</dbReference>
<dbReference type="InterPro" id="IPR003779">
    <property type="entry name" value="CMD-like"/>
</dbReference>
<accession>A0ABP8S0I0</accession>
<proteinExistence type="predicted"/>
<name>A0ABP8S0I0_9PSEU</name>
<reference evidence="3" key="1">
    <citation type="journal article" date="2019" name="Int. J. Syst. Evol. Microbiol.">
        <title>The Global Catalogue of Microorganisms (GCM) 10K type strain sequencing project: providing services to taxonomists for standard genome sequencing and annotation.</title>
        <authorList>
            <consortium name="The Broad Institute Genomics Platform"/>
            <consortium name="The Broad Institute Genome Sequencing Center for Infectious Disease"/>
            <person name="Wu L."/>
            <person name="Ma J."/>
        </authorList>
    </citation>
    <scope>NUCLEOTIDE SEQUENCE [LARGE SCALE GENOMIC DNA]</scope>
    <source>
        <strain evidence="3">JCM 17906</strain>
    </source>
</reference>